<evidence type="ECO:0000313" key="3">
    <source>
        <dbReference type="EMBL" id="EGO20013.1"/>
    </source>
</evidence>
<dbReference type="OrthoDB" id="112668at2759"/>
<dbReference type="HOGENOM" id="CLU_172700_2_0_1"/>
<dbReference type="EMBL" id="GL945442">
    <property type="protein sequence ID" value="EGO20013.1"/>
    <property type="molecule type" value="Genomic_DNA"/>
</dbReference>
<gene>
    <name evidence="3" type="ORF">SERLADRAFT_453323</name>
</gene>
<sequence>MSQAHYRMTLNNLLQQIYGPQATAVLTWECDPRGPSHNEVWTCVAKIKGIEYGRGEGRSKDAGKELAAKIALVNLQDALARGRLN</sequence>
<evidence type="ECO:0000256" key="1">
    <source>
        <dbReference type="PROSITE-ProRule" id="PRU00266"/>
    </source>
</evidence>
<dbReference type="Gene3D" id="3.30.160.20">
    <property type="match status" value="1"/>
</dbReference>
<keyword evidence="1" id="KW-0694">RNA-binding</keyword>
<dbReference type="Proteomes" id="UP000008064">
    <property type="component" value="Unassembled WGS sequence"/>
</dbReference>
<dbReference type="GeneID" id="18816913"/>
<dbReference type="Pfam" id="PF00035">
    <property type="entry name" value="dsrm"/>
    <property type="match status" value="1"/>
</dbReference>
<accession>F8PA15</accession>
<feature type="domain" description="DRBM" evidence="2">
    <location>
        <begin position="5"/>
        <end position="77"/>
    </location>
</feature>
<protein>
    <recommendedName>
        <fullName evidence="2">DRBM domain-containing protein</fullName>
    </recommendedName>
</protein>
<dbReference type="InterPro" id="IPR014720">
    <property type="entry name" value="dsRBD_dom"/>
</dbReference>
<evidence type="ECO:0000259" key="2">
    <source>
        <dbReference type="PROSITE" id="PS50137"/>
    </source>
</evidence>
<name>F8PA15_SERL9</name>
<proteinExistence type="predicted"/>
<dbReference type="SUPFAM" id="SSF54768">
    <property type="entry name" value="dsRNA-binding domain-like"/>
    <property type="match status" value="1"/>
</dbReference>
<dbReference type="KEGG" id="sla:SERLADRAFT_453323"/>
<dbReference type="PROSITE" id="PS50137">
    <property type="entry name" value="DS_RBD"/>
    <property type="match status" value="1"/>
</dbReference>
<dbReference type="SMART" id="SM00358">
    <property type="entry name" value="DSRM"/>
    <property type="match status" value="1"/>
</dbReference>
<reference evidence="3" key="1">
    <citation type="submission" date="2011-04" db="EMBL/GenBank/DDBJ databases">
        <title>Evolution of plant cell wall degrading machinery underlies the functional diversity of forest fungi.</title>
        <authorList>
            <consortium name="US DOE Joint Genome Institute (JGI-PGF)"/>
            <person name="Eastwood D.C."/>
            <person name="Floudas D."/>
            <person name="Binder M."/>
            <person name="Majcherczyk A."/>
            <person name="Schneider P."/>
            <person name="Aerts A."/>
            <person name="Asiegbu F.O."/>
            <person name="Baker S.E."/>
            <person name="Barry K."/>
            <person name="Bendiksby M."/>
            <person name="Blumentritt M."/>
            <person name="Coutinho P.M."/>
            <person name="Cullen D."/>
            <person name="Cullen D."/>
            <person name="Gathman A."/>
            <person name="Goodell B."/>
            <person name="Henrissat B."/>
            <person name="Ihrmark K."/>
            <person name="Kauserud H."/>
            <person name="Kohler A."/>
            <person name="LaButti K."/>
            <person name="Lapidus A."/>
            <person name="Lavin J.L."/>
            <person name="Lee Y.-H."/>
            <person name="Lindquist E."/>
            <person name="Lilly W."/>
            <person name="Lucas S."/>
            <person name="Morin E."/>
            <person name="Murat C."/>
            <person name="Oguiza J.A."/>
            <person name="Park J."/>
            <person name="Pisabarro A.G."/>
            <person name="Riley R."/>
            <person name="Rosling A."/>
            <person name="Salamov A."/>
            <person name="Schmidt O."/>
            <person name="Schmutz J."/>
            <person name="Skrede I."/>
            <person name="Stenlid J."/>
            <person name="Wiebenga A."/>
            <person name="Xie X."/>
            <person name="Kues U."/>
            <person name="Hibbett D.S."/>
            <person name="Hoffmeister D."/>
            <person name="Hogberg N."/>
            <person name="Martin F."/>
            <person name="Grigoriev I.V."/>
            <person name="Watkinson S.C."/>
        </authorList>
    </citation>
    <scope>NUCLEOTIDE SEQUENCE</scope>
    <source>
        <strain evidence="3">S7.9</strain>
    </source>
</reference>
<dbReference type="GO" id="GO:0003723">
    <property type="term" value="F:RNA binding"/>
    <property type="evidence" value="ECO:0007669"/>
    <property type="project" value="UniProtKB-UniRule"/>
</dbReference>
<organism>
    <name type="scientific">Serpula lacrymans var. lacrymans (strain S7.9)</name>
    <name type="common">Dry rot fungus</name>
    <dbReference type="NCBI Taxonomy" id="578457"/>
    <lineage>
        <taxon>Eukaryota</taxon>
        <taxon>Fungi</taxon>
        <taxon>Dikarya</taxon>
        <taxon>Basidiomycota</taxon>
        <taxon>Agaricomycotina</taxon>
        <taxon>Agaricomycetes</taxon>
        <taxon>Agaricomycetidae</taxon>
        <taxon>Boletales</taxon>
        <taxon>Coniophorineae</taxon>
        <taxon>Serpulaceae</taxon>
        <taxon>Serpula</taxon>
    </lineage>
</organism>
<dbReference type="AlphaFoldDB" id="F8PA15"/>
<dbReference type="RefSeq" id="XP_007323448.1">
    <property type="nucleotide sequence ID" value="XM_007323386.1"/>
</dbReference>